<name>A0A133VT11_9EURY</name>
<keyword evidence="2" id="KW-1185">Reference proteome</keyword>
<gene>
    <name evidence="1" type="ORF">AKJ46_00155</name>
</gene>
<accession>A0A133VT11</accession>
<proteinExistence type="predicted"/>
<dbReference type="AlphaFoldDB" id="A0A133VT11"/>
<organism evidence="1 2">
    <name type="scientific">candidate division MSBL1 archaeon SCGC-AAA833K04</name>
    <dbReference type="NCBI Taxonomy" id="1698258"/>
    <lineage>
        <taxon>Archaea</taxon>
        <taxon>Methanobacteriati</taxon>
        <taxon>Methanobacteriota</taxon>
        <taxon>candidate division MSBL1</taxon>
    </lineage>
</organism>
<dbReference type="Gene3D" id="3.30.70.920">
    <property type="match status" value="1"/>
</dbReference>
<comment type="caution">
    <text evidence="1">The sequence shown here is derived from an EMBL/GenBank/DDBJ whole genome shotgun (WGS) entry which is preliminary data.</text>
</comment>
<evidence type="ECO:0000313" key="1">
    <source>
        <dbReference type="EMBL" id="KXB09594.1"/>
    </source>
</evidence>
<evidence type="ECO:0000313" key="2">
    <source>
        <dbReference type="Proteomes" id="UP000070038"/>
    </source>
</evidence>
<dbReference type="InterPro" id="IPR014845">
    <property type="entry name" value="GYD/TTHA1554"/>
</dbReference>
<protein>
    <submittedName>
        <fullName evidence="1">GYD domain superfamily</fullName>
    </submittedName>
</protein>
<reference evidence="1 2" key="1">
    <citation type="journal article" date="2016" name="Sci. Rep.">
        <title>Metabolic traits of an uncultured archaeal lineage -MSBL1- from brine pools of the Red Sea.</title>
        <authorList>
            <person name="Mwirichia R."/>
            <person name="Alam I."/>
            <person name="Rashid M."/>
            <person name="Vinu M."/>
            <person name="Ba-Alawi W."/>
            <person name="Anthony Kamau A."/>
            <person name="Kamanda Ngugi D."/>
            <person name="Goker M."/>
            <person name="Klenk H.P."/>
            <person name="Bajic V."/>
            <person name="Stingl U."/>
        </authorList>
    </citation>
    <scope>NUCLEOTIDE SEQUENCE [LARGE SCALE GENOMIC DNA]</scope>
    <source>
        <strain evidence="1">SCGC-AAA833K04</strain>
    </source>
</reference>
<dbReference type="EMBL" id="LHYN01000001">
    <property type="protein sequence ID" value="KXB09594.1"/>
    <property type="molecule type" value="Genomic_DNA"/>
</dbReference>
<dbReference type="Pfam" id="PF08734">
    <property type="entry name" value="GYD"/>
    <property type="match status" value="1"/>
</dbReference>
<sequence length="95" mass="10706">MPTYVVLSRLTSEGRKTIKTNPDRIKEVNKELEEMGAEIVDQYAVFGGYDFVNILKVSDIQTMAKISVEMGSRGSVQLETLRALKIDELIKSIKK</sequence>
<dbReference type="Proteomes" id="UP000070038">
    <property type="component" value="Unassembled WGS sequence"/>
</dbReference>